<protein>
    <submittedName>
        <fullName evidence="1">Uncharacterized protein</fullName>
    </submittedName>
</protein>
<reference evidence="1" key="1">
    <citation type="journal article" date="2014" name="Front. Microbiol.">
        <title>High frequency of phylogenetically diverse reductive dehalogenase-homologous genes in deep subseafloor sedimentary metagenomes.</title>
        <authorList>
            <person name="Kawai M."/>
            <person name="Futagami T."/>
            <person name="Toyoda A."/>
            <person name="Takaki Y."/>
            <person name="Nishi S."/>
            <person name="Hori S."/>
            <person name="Arai W."/>
            <person name="Tsubouchi T."/>
            <person name="Morono Y."/>
            <person name="Uchiyama I."/>
            <person name="Ito T."/>
            <person name="Fujiyama A."/>
            <person name="Inagaki F."/>
            <person name="Takami H."/>
        </authorList>
    </citation>
    <scope>NUCLEOTIDE SEQUENCE</scope>
    <source>
        <strain evidence="1">Expedition CK06-06</strain>
    </source>
</reference>
<accession>X0TJE3</accession>
<name>X0TJE3_9ZZZZ</name>
<gene>
    <name evidence="1" type="ORF">S01H1_20586</name>
</gene>
<sequence length="240" mass="27122">MSLTNQLFINNLEIDIDKNVVFPISYSISDVRQPNKRKSNSSKTIILPGTKRNNTFFRSAYNLTISDVRQDSLGFDFDSTLRYPARVLRNGKEVFNGTVNLQKVVQTKGTNSFHILLYSETTNMFQQLGDVTVAELGWSAYDHVLSYANITASWSALVGSSYWYPLIDFGYTDNPLQYLTNELKPYIYQVEIITKCFERLGLTVVSSHLANPMIRKLVWGSGGGIQVLLDAASVTSRRSY</sequence>
<feature type="non-terminal residue" evidence="1">
    <location>
        <position position="240"/>
    </location>
</feature>
<proteinExistence type="predicted"/>
<dbReference type="EMBL" id="BARS01011286">
    <property type="protein sequence ID" value="GAF88277.1"/>
    <property type="molecule type" value="Genomic_DNA"/>
</dbReference>
<comment type="caution">
    <text evidence="1">The sequence shown here is derived from an EMBL/GenBank/DDBJ whole genome shotgun (WGS) entry which is preliminary data.</text>
</comment>
<organism evidence="1">
    <name type="scientific">marine sediment metagenome</name>
    <dbReference type="NCBI Taxonomy" id="412755"/>
    <lineage>
        <taxon>unclassified sequences</taxon>
        <taxon>metagenomes</taxon>
        <taxon>ecological metagenomes</taxon>
    </lineage>
</organism>
<evidence type="ECO:0000313" key="1">
    <source>
        <dbReference type="EMBL" id="GAF88277.1"/>
    </source>
</evidence>
<dbReference type="AlphaFoldDB" id="X0TJE3"/>